<dbReference type="AlphaFoldDB" id="A0A410WVL2"/>
<organism evidence="10 11">
    <name type="scientific">Paenibacillus chitinolyticus</name>
    <dbReference type="NCBI Taxonomy" id="79263"/>
    <lineage>
        <taxon>Bacteria</taxon>
        <taxon>Bacillati</taxon>
        <taxon>Bacillota</taxon>
        <taxon>Bacilli</taxon>
        <taxon>Bacillales</taxon>
        <taxon>Paenibacillaceae</taxon>
        <taxon>Paenibacillus</taxon>
    </lineage>
</organism>
<evidence type="ECO:0000256" key="6">
    <source>
        <dbReference type="ARBA" id="ARBA00023136"/>
    </source>
</evidence>
<proteinExistence type="inferred from homology"/>
<dbReference type="OrthoDB" id="9810086at2"/>
<dbReference type="EMBL" id="CP026520">
    <property type="protein sequence ID" value="QAV18425.1"/>
    <property type="molecule type" value="Genomic_DNA"/>
</dbReference>
<accession>A0A410WVL2</accession>
<evidence type="ECO:0000256" key="5">
    <source>
        <dbReference type="ARBA" id="ARBA00022989"/>
    </source>
</evidence>
<keyword evidence="2 7" id="KW-0813">Transport</keyword>
<dbReference type="Proteomes" id="UP001527202">
    <property type="component" value="Unassembled WGS sequence"/>
</dbReference>
<feature type="transmembrane region" description="Helical" evidence="7">
    <location>
        <begin position="143"/>
        <end position="161"/>
    </location>
</feature>
<keyword evidence="3" id="KW-1003">Cell membrane</keyword>
<dbReference type="SUPFAM" id="SSF161098">
    <property type="entry name" value="MetI-like"/>
    <property type="match status" value="1"/>
</dbReference>
<gene>
    <name evidence="9" type="ORF">M5X16_00835</name>
    <name evidence="10" type="ORF">PC41400_12365</name>
</gene>
<dbReference type="RefSeq" id="WP_042228291.1">
    <property type="nucleotide sequence ID" value="NZ_CP026520.1"/>
</dbReference>
<dbReference type="Gene3D" id="1.10.3720.10">
    <property type="entry name" value="MetI-like"/>
    <property type="match status" value="1"/>
</dbReference>
<comment type="subcellular location">
    <subcellularLocation>
        <location evidence="1 7">Cell membrane</location>
        <topology evidence="1 7">Multi-pass membrane protein</topology>
    </subcellularLocation>
</comment>
<dbReference type="InterPro" id="IPR035906">
    <property type="entry name" value="MetI-like_sf"/>
</dbReference>
<feature type="transmembrane region" description="Helical" evidence="7">
    <location>
        <begin position="109"/>
        <end position="131"/>
    </location>
</feature>
<feature type="transmembrane region" description="Helical" evidence="7">
    <location>
        <begin position="182"/>
        <end position="205"/>
    </location>
</feature>
<protein>
    <submittedName>
        <fullName evidence="10">Carbohydrate ABC transporter permease</fullName>
    </submittedName>
</protein>
<dbReference type="PROSITE" id="PS50928">
    <property type="entry name" value="ABC_TM1"/>
    <property type="match status" value="1"/>
</dbReference>
<feature type="transmembrane region" description="Helical" evidence="7">
    <location>
        <begin position="255"/>
        <end position="275"/>
    </location>
</feature>
<evidence type="ECO:0000256" key="7">
    <source>
        <dbReference type="RuleBase" id="RU363032"/>
    </source>
</evidence>
<keyword evidence="5 7" id="KW-1133">Transmembrane helix</keyword>
<dbReference type="PANTHER" id="PTHR43744:SF9">
    <property type="entry name" value="POLYGALACTURONAN_RHAMNOGALACTURONAN TRANSPORT SYSTEM PERMEASE PROTEIN YTCP"/>
    <property type="match status" value="1"/>
</dbReference>
<evidence type="ECO:0000313" key="12">
    <source>
        <dbReference type="Proteomes" id="UP001527202"/>
    </source>
</evidence>
<dbReference type="GeneID" id="95375604"/>
<comment type="similarity">
    <text evidence="7">Belongs to the binding-protein-dependent transport system permease family.</text>
</comment>
<dbReference type="Proteomes" id="UP000288943">
    <property type="component" value="Chromosome"/>
</dbReference>
<dbReference type="EMBL" id="JAMDMJ010000001">
    <property type="protein sequence ID" value="MCY9594323.1"/>
    <property type="molecule type" value="Genomic_DNA"/>
</dbReference>
<dbReference type="CDD" id="cd06261">
    <property type="entry name" value="TM_PBP2"/>
    <property type="match status" value="1"/>
</dbReference>
<keyword evidence="12" id="KW-1185">Reference proteome</keyword>
<sequence>MVKESKGERSFQGFNYVLLTVVAICMILPIVHVLAKSFSSELALNQGRVSVFPVEFTLSNFAFVLSDSSVWQGFLVSVFVTVVGTLINLIATTTLAYPLSRPEYIGRRYLLLMVLVTFIFSAPLIPNYLLIKNLGLLDTVWSLIIPGMISAYNLFIMRSFFSGLPGELVDSGRIDGCGEMRLIWSIVLPLSKPVMATMGLFYAVAHWNSYSNALYYINNRNLFPLQIRLREIVITDNFGEMTSTFENTLNISPEGIKMAVIVVATVPILLIYPFLQKYFIKGMLIGSIKS</sequence>
<dbReference type="KEGG" id="pchi:PC41400_12365"/>
<dbReference type="GO" id="GO:0055085">
    <property type="term" value="P:transmembrane transport"/>
    <property type="evidence" value="ECO:0007669"/>
    <property type="project" value="InterPro"/>
</dbReference>
<dbReference type="GO" id="GO:0005886">
    <property type="term" value="C:plasma membrane"/>
    <property type="evidence" value="ECO:0007669"/>
    <property type="project" value="UniProtKB-SubCell"/>
</dbReference>
<dbReference type="Pfam" id="PF00528">
    <property type="entry name" value="BPD_transp_1"/>
    <property type="match status" value="1"/>
</dbReference>
<evidence type="ECO:0000259" key="8">
    <source>
        <dbReference type="PROSITE" id="PS50928"/>
    </source>
</evidence>
<keyword evidence="4 7" id="KW-0812">Transmembrane</keyword>
<dbReference type="InterPro" id="IPR000515">
    <property type="entry name" value="MetI-like"/>
</dbReference>
<evidence type="ECO:0000256" key="2">
    <source>
        <dbReference type="ARBA" id="ARBA00022448"/>
    </source>
</evidence>
<feature type="transmembrane region" description="Helical" evidence="7">
    <location>
        <begin position="16"/>
        <end position="35"/>
    </location>
</feature>
<name>A0A410WVL2_9BACL</name>
<keyword evidence="6 7" id="KW-0472">Membrane</keyword>
<feature type="transmembrane region" description="Helical" evidence="7">
    <location>
        <begin position="74"/>
        <end position="97"/>
    </location>
</feature>
<feature type="domain" description="ABC transmembrane type-1" evidence="8">
    <location>
        <begin position="74"/>
        <end position="275"/>
    </location>
</feature>
<evidence type="ECO:0000313" key="10">
    <source>
        <dbReference type="EMBL" id="QAV18425.1"/>
    </source>
</evidence>
<dbReference type="PANTHER" id="PTHR43744">
    <property type="entry name" value="ABC TRANSPORTER PERMEASE PROTEIN MG189-RELATED-RELATED"/>
    <property type="match status" value="1"/>
</dbReference>
<evidence type="ECO:0000256" key="4">
    <source>
        <dbReference type="ARBA" id="ARBA00022692"/>
    </source>
</evidence>
<evidence type="ECO:0000313" key="11">
    <source>
        <dbReference type="Proteomes" id="UP000288943"/>
    </source>
</evidence>
<evidence type="ECO:0000313" key="9">
    <source>
        <dbReference type="EMBL" id="MCY9594323.1"/>
    </source>
</evidence>
<evidence type="ECO:0000256" key="1">
    <source>
        <dbReference type="ARBA" id="ARBA00004651"/>
    </source>
</evidence>
<reference evidence="9 12" key="2">
    <citation type="submission" date="2022-05" db="EMBL/GenBank/DDBJ databases">
        <title>Genome Sequencing of Bee-Associated Microbes.</title>
        <authorList>
            <person name="Dunlap C."/>
        </authorList>
    </citation>
    <scope>NUCLEOTIDE SEQUENCE [LARGE SCALE GENOMIC DNA]</scope>
    <source>
        <strain evidence="9 12">NRRL B-23120</strain>
    </source>
</reference>
<reference evidence="10 11" key="1">
    <citation type="submission" date="2018-01" db="EMBL/GenBank/DDBJ databases">
        <title>The whole genome sequencing and assembly of Paenibacillus chitinolyticus KCCM 41400 strain.</title>
        <authorList>
            <person name="Kim J.-Y."/>
            <person name="Park M.-K."/>
            <person name="Lee Y.-J."/>
            <person name="Yi H."/>
            <person name="Bahn Y.-S."/>
            <person name="Kim J.F."/>
            <person name="Lee D.-W."/>
        </authorList>
    </citation>
    <scope>NUCLEOTIDE SEQUENCE [LARGE SCALE GENOMIC DNA]</scope>
    <source>
        <strain evidence="10 11">KCCM 41400</strain>
    </source>
</reference>
<evidence type="ECO:0000256" key="3">
    <source>
        <dbReference type="ARBA" id="ARBA00022475"/>
    </source>
</evidence>